<proteinExistence type="predicted"/>
<dbReference type="GO" id="GO:0020037">
    <property type="term" value="F:heme binding"/>
    <property type="evidence" value="ECO:0007669"/>
    <property type="project" value="InterPro"/>
</dbReference>
<evidence type="ECO:0000256" key="4">
    <source>
        <dbReference type="ARBA" id="ARBA00022982"/>
    </source>
</evidence>
<dbReference type="PIRSF" id="PIRSF000027">
    <property type="entry name" value="Cytc_c_prime"/>
    <property type="match status" value="1"/>
</dbReference>
<dbReference type="EMBL" id="FXXQ01000001">
    <property type="protein sequence ID" value="SMX22290.1"/>
    <property type="molecule type" value="Genomic_DNA"/>
</dbReference>
<dbReference type="RefSeq" id="WP_093972262.1">
    <property type="nucleotide sequence ID" value="NZ_FXXQ01000001.1"/>
</dbReference>
<evidence type="ECO:0000256" key="2">
    <source>
        <dbReference type="ARBA" id="ARBA00022617"/>
    </source>
</evidence>
<evidence type="ECO:0000256" key="7">
    <source>
        <dbReference type="PIRSR" id="PIRSR000027-2"/>
    </source>
</evidence>
<name>A0A238IX10_9RHOB</name>
<dbReference type="InterPro" id="IPR010980">
    <property type="entry name" value="Cyt_c/b562"/>
</dbReference>
<feature type="chain" id="PRO_5012466752" evidence="8">
    <location>
        <begin position="22"/>
        <end position="155"/>
    </location>
</feature>
<dbReference type="GO" id="GO:0022900">
    <property type="term" value="P:electron transport chain"/>
    <property type="evidence" value="ECO:0007669"/>
    <property type="project" value="InterPro"/>
</dbReference>
<keyword evidence="4" id="KW-0249">Electron transport</keyword>
<evidence type="ECO:0000313" key="10">
    <source>
        <dbReference type="Proteomes" id="UP000201838"/>
    </source>
</evidence>
<keyword evidence="1" id="KW-0813">Transport</keyword>
<evidence type="ECO:0000313" key="9">
    <source>
        <dbReference type="EMBL" id="SMX22290.1"/>
    </source>
</evidence>
<comment type="PTM">
    <text evidence="7">Binds 1 heme group per subunit.</text>
</comment>
<sequence length="155" mass="15746">MKLFLVLTLSAIVATATSVVAGGHEGNPAVKARQAHMNLYQHNLNILGNMARGNVDYDAAAAQAAADNLVALTTLSQAGYWVPGTTNAELGDETRLLPAVFEADSKARQIGGELVEAVAALAAVAGTGSEAVGSALGPVGASCTACHRAYRVSNN</sequence>
<dbReference type="InterPro" id="IPR015984">
    <property type="entry name" value="Cyt_c_prime_subgr"/>
</dbReference>
<keyword evidence="5 6" id="KW-0408">Iron</keyword>
<keyword evidence="8" id="KW-0732">Signal</keyword>
<gene>
    <name evidence="9" type="primary">cycP</name>
    <name evidence="9" type="ORF">BOA8489_00381</name>
</gene>
<dbReference type="OrthoDB" id="7596534at2"/>
<keyword evidence="2 7" id="KW-0349">Heme</keyword>
<evidence type="ECO:0000256" key="8">
    <source>
        <dbReference type="SAM" id="SignalP"/>
    </source>
</evidence>
<dbReference type="PROSITE" id="PS51009">
    <property type="entry name" value="CYTCII"/>
    <property type="match status" value="1"/>
</dbReference>
<organism evidence="9 10">
    <name type="scientific">Boseongicola aestuarii</name>
    <dbReference type="NCBI Taxonomy" id="1470561"/>
    <lineage>
        <taxon>Bacteria</taxon>
        <taxon>Pseudomonadati</taxon>
        <taxon>Pseudomonadota</taxon>
        <taxon>Alphaproteobacteria</taxon>
        <taxon>Rhodobacterales</taxon>
        <taxon>Paracoccaceae</taxon>
        <taxon>Boseongicola</taxon>
    </lineage>
</organism>
<feature type="binding site" description="covalent" evidence="7">
    <location>
        <position position="143"/>
    </location>
    <ligand>
        <name>heme c</name>
        <dbReference type="ChEBI" id="CHEBI:61717"/>
    </ligand>
</feature>
<dbReference type="Proteomes" id="UP000201838">
    <property type="component" value="Unassembled WGS sequence"/>
</dbReference>
<dbReference type="Pfam" id="PF01322">
    <property type="entry name" value="Cytochrom_C_2"/>
    <property type="match status" value="1"/>
</dbReference>
<dbReference type="AlphaFoldDB" id="A0A238IX10"/>
<keyword evidence="10" id="KW-1185">Reference proteome</keyword>
<dbReference type="InterPro" id="IPR012127">
    <property type="entry name" value="Cyt_c_prime"/>
</dbReference>
<keyword evidence="3 6" id="KW-0479">Metal-binding</keyword>
<feature type="signal peptide" evidence="8">
    <location>
        <begin position="1"/>
        <end position="21"/>
    </location>
</feature>
<accession>A0A238IX10</accession>
<evidence type="ECO:0000256" key="3">
    <source>
        <dbReference type="ARBA" id="ARBA00022723"/>
    </source>
</evidence>
<evidence type="ECO:0000256" key="6">
    <source>
        <dbReference type="PIRSR" id="PIRSR000027-1"/>
    </source>
</evidence>
<dbReference type="InterPro" id="IPR002321">
    <property type="entry name" value="Cyt_c_II"/>
</dbReference>
<protein>
    <submittedName>
        <fullName evidence="9">Cytochrome c</fullName>
    </submittedName>
</protein>
<feature type="binding site" description="covalent" evidence="7">
    <location>
        <position position="146"/>
    </location>
    <ligand>
        <name>heme c</name>
        <dbReference type="ChEBI" id="CHEBI:61717"/>
    </ligand>
</feature>
<evidence type="ECO:0000256" key="1">
    <source>
        <dbReference type="ARBA" id="ARBA00022448"/>
    </source>
</evidence>
<dbReference type="GO" id="GO:0005506">
    <property type="term" value="F:iron ion binding"/>
    <property type="evidence" value="ECO:0007669"/>
    <property type="project" value="InterPro"/>
</dbReference>
<dbReference type="GO" id="GO:0042597">
    <property type="term" value="C:periplasmic space"/>
    <property type="evidence" value="ECO:0007669"/>
    <property type="project" value="InterPro"/>
</dbReference>
<dbReference type="SUPFAM" id="SSF47175">
    <property type="entry name" value="Cytochromes"/>
    <property type="match status" value="1"/>
</dbReference>
<reference evidence="9 10" key="1">
    <citation type="submission" date="2017-05" db="EMBL/GenBank/DDBJ databases">
        <authorList>
            <person name="Song R."/>
            <person name="Chenine A.L."/>
            <person name="Ruprecht R.M."/>
        </authorList>
    </citation>
    <scope>NUCLEOTIDE SEQUENCE [LARGE SCALE GENOMIC DNA]</scope>
    <source>
        <strain evidence="9 10">CECT 8489</strain>
    </source>
</reference>
<evidence type="ECO:0000256" key="5">
    <source>
        <dbReference type="ARBA" id="ARBA00023004"/>
    </source>
</evidence>
<dbReference type="GO" id="GO:0009055">
    <property type="term" value="F:electron transfer activity"/>
    <property type="evidence" value="ECO:0007669"/>
    <property type="project" value="InterPro"/>
</dbReference>
<feature type="binding site" description="axial binding residue" evidence="6">
    <location>
        <position position="147"/>
    </location>
    <ligand>
        <name>heme c</name>
        <dbReference type="ChEBI" id="CHEBI:61717"/>
    </ligand>
    <ligandPart>
        <name>Fe</name>
        <dbReference type="ChEBI" id="CHEBI:18248"/>
    </ligandPart>
</feature>
<dbReference type="Gene3D" id="1.20.120.10">
    <property type="entry name" value="Cytochrome c/b562"/>
    <property type="match status" value="1"/>
</dbReference>
<dbReference type="PRINTS" id="PR00608">
    <property type="entry name" value="CYTCHROMECII"/>
</dbReference>